<dbReference type="GO" id="GO:0015937">
    <property type="term" value="P:coenzyme A biosynthetic process"/>
    <property type="evidence" value="ECO:0007669"/>
    <property type="project" value="UniProtKB-KW"/>
</dbReference>
<feature type="domain" description="Rax2-like third" evidence="6">
    <location>
        <begin position="778"/>
        <end position="924"/>
    </location>
</feature>
<dbReference type="InterPro" id="IPR011043">
    <property type="entry name" value="Gal_Oxase/kelch_b-propeller"/>
</dbReference>
<feature type="domain" description="Rax2-like second" evidence="5">
    <location>
        <begin position="611"/>
        <end position="757"/>
    </location>
</feature>
<dbReference type="Pfam" id="PF12768">
    <property type="entry name" value="Rax2"/>
    <property type="match status" value="1"/>
</dbReference>
<dbReference type="InterPro" id="IPR043129">
    <property type="entry name" value="ATPase_NBD"/>
</dbReference>
<keyword evidence="2" id="KW-0067">ATP-binding</keyword>
<dbReference type="InterPro" id="IPR024982">
    <property type="entry name" value="Rax2-like_C"/>
</dbReference>
<evidence type="ECO:0000313" key="8">
    <source>
        <dbReference type="Proteomes" id="UP000717996"/>
    </source>
</evidence>
<keyword evidence="1" id="KW-0547">Nucleotide-binding</keyword>
<gene>
    <name evidence="7" type="ORF">G6F51_010395</name>
</gene>
<dbReference type="PANTHER" id="PTHR12280:SF20">
    <property type="entry name" value="4'-PHOSPHOPANTETHEINE PHOSPHATASE"/>
    <property type="match status" value="1"/>
</dbReference>
<dbReference type="InterPro" id="IPR015915">
    <property type="entry name" value="Kelch-typ_b-propeller"/>
</dbReference>
<evidence type="ECO:0008006" key="9">
    <source>
        <dbReference type="Google" id="ProtNLM"/>
    </source>
</evidence>
<organism evidence="7 8">
    <name type="scientific">Rhizopus oryzae</name>
    <name type="common">Mucormycosis agent</name>
    <name type="synonym">Rhizopus arrhizus var. delemar</name>
    <dbReference type="NCBI Taxonomy" id="64495"/>
    <lineage>
        <taxon>Eukaryota</taxon>
        <taxon>Fungi</taxon>
        <taxon>Fungi incertae sedis</taxon>
        <taxon>Mucoromycota</taxon>
        <taxon>Mucoromycotina</taxon>
        <taxon>Mucoromycetes</taxon>
        <taxon>Mucorales</taxon>
        <taxon>Mucorineae</taxon>
        <taxon>Rhizopodaceae</taxon>
        <taxon>Rhizopus</taxon>
    </lineage>
</organism>
<evidence type="ECO:0000259" key="4">
    <source>
        <dbReference type="Pfam" id="PF12768"/>
    </source>
</evidence>
<dbReference type="EMBL" id="JAANIT010002136">
    <property type="protein sequence ID" value="KAG1537404.1"/>
    <property type="molecule type" value="Genomic_DNA"/>
</dbReference>
<protein>
    <recommendedName>
        <fullName evidence="9">Pantothenate kinase</fullName>
    </recommendedName>
</protein>
<dbReference type="GO" id="GO:0005634">
    <property type="term" value="C:nucleus"/>
    <property type="evidence" value="ECO:0007669"/>
    <property type="project" value="TreeGrafter"/>
</dbReference>
<dbReference type="CDD" id="cd24123">
    <property type="entry name" value="ASKHA_NBD_PanK-II_Pank4"/>
    <property type="match status" value="1"/>
</dbReference>
<accession>A0A9P6Y1S3</accession>
<dbReference type="SUPFAM" id="SSF50965">
    <property type="entry name" value="Galactose oxidase, central domain"/>
    <property type="match status" value="1"/>
</dbReference>
<keyword evidence="3" id="KW-0173">Coenzyme A biosynthesis</keyword>
<evidence type="ECO:0000256" key="3">
    <source>
        <dbReference type="ARBA" id="ARBA00022993"/>
    </source>
</evidence>
<reference evidence="7" key="1">
    <citation type="journal article" date="2020" name="Microb. Genom.">
        <title>Genetic diversity of clinical and environmental Mucorales isolates obtained from an investigation of mucormycosis cases among solid organ transplant recipients.</title>
        <authorList>
            <person name="Nguyen M.H."/>
            <person name="Kaul D."/>
            <person name="Muto C."/>
            <person name="Cheng S.J."/>
            <person name="Richter R.A."/>
            <person name="Bruno V.M."/>
            <person name="Liu G."/>
            <person name="Beyhan S."/>
            <person name="Sundermann A.J."/>
            <person name="Mounaud S."/>
            <person name="Pasculle A.W."/>
            <person name="Nierman W.C."/>
            <person name="Driscoll E."/>
            <person name="Cumbie R."/>
            <person name="Clancy C.J."/>
            <person name="Dupont C.L."/>
        </authorList>
    </citation>
    <scope>NUCLEOTIDE SEQUENCE</scope>
    <source>
        <strain evidence="7">GL16</strain>
    </source>
</reference>
<sequence>MTSIMNLDGASVSEAALAAHETRDIVLPNQNEHVAHIAVDIGGSLAKIVYFTSAANKKGGRLHFKKFETEKIEDCIDYVATLIADVKLESRRDNKLVLKATGGGAHLFYDKLKEKLPGVAIQKEDEMDCLITGLNFFVTEIPYEVFTYNEQDSDPMKFQKKTNDIYPYMLVNIGSGVSILKVTGPDEFSRISGTSLGGGTLWGLMSLLTNTISFDDMLEISKTGDNRNIDLLVGDIYGSDYTKLGLKSTRIASSFGKVFKKGVQQSQDSFQAQDIAKSLLFMVSNNIGQIAYLNAKQHNLTRIYFGGFFIRGHPITMNTLSYAINFWSNGEMKALFLRHEGHLGATGAFLKHSHIRRSRHSFSYSETNFIPVINPNPSNVYGALEDTNVELRAEEHTQYCLLFFLRNRFLSDFKGDILGVPNINDREIAGKLGLIGKFAGISFAKDILQFHSPSNILLHQNDTYLDLTSFIDGNITAACALESTIYLGGQFRVVNQTVNYIVQYNIETNQFQPLNQGLDGPVLSLYCDSTDSILYVGGLFTAPLNTNASLYGGHVAQWYNNTWLPLPWKGLNGPVYTITKNNKQNTILFGGRFNTTLFTNNSNLESDNFDTSQTIPMDSPFTTISDGNGAYSSNPASVVCPSKVSQNASSQSWTLKHGVPGYWEAQFAHPVQPTIFRLSNLPPSKGRGTVSFNILALGSNEYFNLSYFDPATHQVVSCLVDCILLNDTFQDFTVLNPITVSGIRININTWYGKGGGLGYVQIYQSADISLYPALNTGNSTCQGSSSSRTIITGNWKDIYVYGYYQKVLESKVSASGLSTTNTSIIYQPNIPSYGQYSIYVTTPGCIGSSNCYKRTQVEYLLRLQAGQLTTVYSDQNVFEDSRTLLYSGPVSPTSESFRPTITLRPALNSTVKGEIVIMADTIDFVRNSSAAPFIISILEHNLTLAKNISAVSWKPLNQQLPLISTVYSIDASSGDMLYIGGEFSDMNFSNPYNNIVAYEYQTGLMAPLASIGLNGKVLKIVAHNASKLFVAGEFTSTSVANISLPYVSRYDLQQKTWLPLQRGVNGPVTDLLLISNNTLMLTGFFSCQFTSAERCIKSGGISQWDITSGSWIKMPSLLIGQVKLVHRNESQTLIIGNQLNGETYRADMAIFDSGHLAPNIFDNESQFYPTSITAGVVTQQDSVVIAGHFTNDNVTRILISNNTDWILVDELQGDVYCLAEYRNRLYVGGRFQSNRSVSFAIYDLINNNTNIPIYGIFGNNFSATKGSSS</sequence>
<evidence type="ECO:0000256" key="2">
    <source>
        <dbReference type="ARBA" id="ARBA00022840"/>
    </source>
</evidence>
<comment type="caution">
    <text evidence="7">The sequence shown here is derived from an EMBL/GenBank/DDBJ whole genome shotgun (WGS) entry which is preliminary data.</text>
</comment>
<dbReference type="InterPro" id="IPR048265">
    <property type="entry name" value="Rax2-like_third"/>
</dbReference>
<dbReference type="FunFam" id="3.30.420.40:FF:000115">
    <property type="entry name" value="Pantothenate kinase PanK"/>
    <property type="match status" value="1"/>
</dbReference>
<dbReference type="PANTHER" id="PTHR12280">
    <property type="entry name" value="PANTOTHENATE KINASE"/>
    <property type="match status" value="1"/>
</dbReference>
<dbReference type="InterPro" id="IPR004567">
    <property type="entry name" value="Type_II_PanK"/>
</dbReference>
<dbReference type="Pfam" id="PF20843">
    <property type="entry name" value="Rax2_3"/>
    <property type="match status" value="1"/>
</dbReference>
<dbReference type="Gene3D" id="2.120.10.80">
    <property type="entry name" value="Kelch-type beta propeller"/>
    <property type="match status" value="1"/>
</dbReference>
<evidence type="ECO:0000259" key="5">
    <source>
        <dbReference type="Pfam" id="PF20842"/>
    </source>
</evidence>
<dbReference type="GO" id="GO:0005829">
    <property type="term" value="C:cytosol"/>
    <property type="evidence" value="ECO:0007669"/>
    <property type="project" value="TreeGrafter"/>
</dbReference>
<dbReference type="AlphaFoldDB" id="A0A9P6Y1S3"/>
<name>A0A9P6Y1S3_RHIOR</name>
<dbReference type="GO" id="GO:0004594">
    <property type="term" value="F:pantothenate kinase activity"/>
    <property type="evidence" value="ECO:0007669"/>
    <property type="project" value="TreeGrafter"/>
</dbReference>
<dbReference type="Gene3D" id="3.30.420.40">
    <property type="match status" value="1"/>
</dbReference>
<dbReference type="Proteomes" id="UP000717996">
    <property type="component" value="Unassembled WGS sequence"/>
</dbReference>
<dbReference type="Pfam" id="PF03630">
    <property type="entry name" value="Fumble"/>
    <property type="match status" value="1"/>
</dbReference>
<evidence type="ECO:0000259" key="6">
    <source>
        <dbReference type="Pfam" id="PF20843"/>
    </source>
</evidence>
<dbReference type="Pfam" id="PF20842">
    <property type="entry name" value="Rax2_2"/>
    <property type="match status" value="1"/>
</dbReference>
<feature type="domain" description="Rax2-like C-terminal" evidence="4">
    <location>
        <begin position="1006"/>
        <end position="1088"/>
    </location>
</feature>
<dbReference type="GO" id="GO:0005524">
    <property type="term" value="F:ATP binding"/>
    <property type="evidence" value="ECO:0007669"/>
    <property type="project" value="UniProtKB-KW"/>
</dbReference>
<dbReference type="SUPFAM" id="SSF53067">
    <property type="entry name" value="Actin-like ATPase domain"/>
    <property type="match status" value="2"/>
</dbReference>
<dbReference type="NCBIfam" id="TIGR00555">
    <property type="entry name" value="panK_eukar"/>
    <property type="match status" value="1"/>
</dbReference>
<evidence type="ECO:0000256" key="1">
    <source>
        <dbReference type="ARBA" id="ARBA00022741"/>
    </source>
</evidence>
<dbReference type="Gene3D" id="3.30.420.510">
    <property type="match status" value="1"/>
</dbReference>
<evidence type="ECO:0000313" key="7">
    <source>
        <dbReference type="EMBL" id="KAG1537404.1"/>
    </source>
</evidence>
<proteinExistence type="predicted"/>
<dbReference type="InterPro" id="IPR048266">
    <property type="entry name" value="Rax2-like_second"/>
</dbReference>